<dbReference type="PANTHER" id="PTHR30532">
    <property type="entry name" value="IRON III DICITRATE-BINDING PERIPLASMIC PROTEIN"/>
    <property type="match status" value="1"/>
</dbReference>
<evidence type="ECO:0000259" key="6">
    <source>
        <dbReference type="PROSITE" id="PS50983"/>
    </source>
</evidence>
<comment type="subcellular location">
    <subcellularLocation>
        <location evidence="1">Cell envelope</location>
    </subcellularLocation>
</comment>
<evidence type="ECO:0000313" key="8">
    <source>
        <dbReference type="Proteomes" id="UP000280935"/>
    </source>
</evidence>
<dbReference type="InterPro" id="IPR002491">
    <property type="entry name" value="ABC_transptr_periplasmic_BD"/>
</dbReference>
<dbReference type="Proteomes" id="UP000280935">
    <property type="component" value="Unassembled WGS sequence"/>
</dbReference>
<sequence>MSNPLRPLVLLLVAVLSLVACSTPTSPTSQQTTTESSFQPVTISHVHGETEITQRPTRVVTIGWYSQDVVAALGIVPVGVEDFTWGSVEKYLPWFKDRVAELGGELPELLRLNDKWEHDYEQILALEPDVILALHSGIDETAYQRLSEIAPTVAYSGVAWTSERERLTLDIGRVLGMEQEAQRLLDEADAAIAEAAGRHPEFKGVVFTYGSNLAEGETQFAFYVRADPRVRLLEELGFVTSPDIVKASEGASEFVTYVSLEELSQVESQFHVGWGDVAADVTRTLEHPLVARWAPVAAGHTHFFVEDHTLAWASTAPSVLSIPATVGAMADDLAKGLPQQ</sequence>
<dbReference type="AlphaFoldDB" id="A0A3P1WXR5"/>
<gene>
    <name evidence="7" type="ORF">EII35_02645</name>
</gene>
<dbReference type="RefSeq" id="WP_125226913.1">
    <property type="nucleotide sequence ID" value="NZ_RQYT01000003.1"/>
</dbReference>
<dbReference type="GO" id="GO:1901678">
    <property type="term" value="P:iron coordination entity transport"/>
    <property type="evidence" value="ECO:0007669"/>
    <property type="project" value="UniProtKB-ARBA"/>
</dbReference>
<dbReference type="Pfam" id="PF01497">
    <property type="entry name" value="Peripla_BP_2"/>
    <property type="match status" value="1"/>
</dbReference>
<feature type="signal peptide" evidence="5">
    <location>
        <begin position="1"/>
        <end position="22"/>
    </location>
</feature>
<comment type="caution">
    <text evidence="7">The sequence shown here is derived from an EMBL/GenBank/DDBJ whole genome shotgun (WGS) entry which is preliminary data.</text>
</comment>
<dbReference type="Gene3D" id="3.40.50.1980">
    <property type="entry name" value="Nitrogenase molybdenum iron protein domain"/>
    <property type="match status" value="2"/>
</dbReference>
<evidence type="ECO:0000256" key="3">
    <source>
        <dbReference type="ARBA" id="ARBA00022448"/>
    </source>
</evidence>
<evidence type="ECO:0000313" key="7">
    <source>
        <dbReference type="EMBL" id="RRD50965.1"/>
    </source>
</evidence>
<name>A0A3P1WXR5_9ACTN</name>
<evidence type="ECO:0000256" key="2">
    <source>
        <dbReference type="ARBA" id="ARBA00008814"/>
    </source>
</evidence>
<reference evidence="7 8" key="1">
    <citation type="submission" date="2018-11" db="EMBL/GenBank/DDBJ databases">
        <title>Genomes From Bacteria Associated with the Canine Oral Cavity: a Test Case for Automated Genome-Based Taxonomic Assignment.</title>
        <authorList>
            <person name="Coil D.A."/>
            <person name="Jospin G."/>
            <person name="Darling A.E."/>
            <person name="Wallis C."/>
            <person name="Davis I.J."/>
            <person name="Harris S."/>
            <person name="Eisen J.A."/>
            <person name="Holcombe L.J."/>
            <person name="O'Flynn C."/>
        </authorList>
    </citation>
    <scope>NUCLEOTIDE SEQUENCE [LARGE SCALE GENOMIC DNA]</scope>
    <source>
        <strain evidence="7 8">OH2822_COT-296</strain>
    </source>
</reference>
<protein>
    <submittedName>
        <fullName evidence="7">Iron-siderophore ABC transporter substrate-binding protein</fullName>
    </submittedName>
</protein>
<proteinExistence type="inferred from homology"/>
<accession>A0A3P1WXR5</accession>
<evidence type="ECO:0000256" key="4">
    <source>
        <dbReference type="ARBA" id="ARBA00022729"/>
    </source>
</evidence>
<dbReference type="EMBL" id="RQYT01000003">
    <property type="protein sequence ID" value="RRD50965.1"/>
    <property type="molecule type" value="Genomic_DNA"/>
</dbReference>
<comment type="similarity">
    <text evidence="2">Belongs to the bacterial solute-binding protein 8 family.</text>
</comment>
<keyword evidence="3" id="KW-0813">Transport</keyword>
<feature type="chain" id="PRO_5038750398" evidence="5">
    <location>
        <begin position="23"/>
        <end position="340"/>
    </location>
</feature>
<evidence type="ECO:0000256" key="5">
    <source>
        <dbReference type="SAM" id="SignalP"/>
    </source>
</evidence>
<evidence type="ECO:0000256" key="1">
    <source>
        <dbReference type="ARBA" id="ARBA00004196"/>
    </source>
</evidence>
<dbReference type="SUPFAM" id="SSF53807">
    <property type="entry name" value="Helical backbone' metal receptor"/>
    <property type="match status" value="1"/>
</dbReference>
<dbReference type="PROSITE" id="PS50983">
    <property type="entry name" value="FE_B12_PBP"/>
    <property type="match status" value="1"/>
</dbReference>
<dbReference type="PANTHER" id="PTHR30532:SF24">
    <property type="entry name" value="FERRIC ENTEROBACTIN-BINDING PERIPLASMIC PROTEIN FEPB"/>
    <property type="match status" value="1"/>
</dbReference>
<keyword evidence="4 5" id="KW-0732">Signal</keyword>
<dbReference type="GO" id="GO:0030288">
    <property type="term" value="C:outer membrane-bounded periplasmic space"/>
    <property type="evidence" value="ECO:0007669"/>
    <property type="project" value="TreeGrafter"/>
</dbReference>
<organism evidence="7 8">
    <name type="scientific">Arachnia propionica</name>
    <dbReference type="NCBI Taxonomy" id="1750"/>
    <lineage>
        <taxon>Bacteria</taxon>
        <taxon>Bacillati</taxon>
        <taxon>Actinomycetota</taxon>
        <taxon>Actinomycetes</taxon>
        <taxon>Propionibacteriales</taxon>
        <taxon>Propionibacteriaceae</taxon>
        <taxon>Arachnia</taxon>
    </lineage>
</organism>
<dbReference type="OrthoDB" id="1846031at2"/>
<dbReference type="InterPro" id="IPR051313">
    <property type="entry name" value="Bact_iron-sidero_bind"/>
</dbReference>
<feature type="domain" description="Fe/B12 periplasmic-binding" evidence="6">
    <location>
        <begin position="58"/>
        <end position="340"/>
    </location>
</feature>
<dbReference type="PROSITE" id="PS51257">
    <property type="entry name" value="PROKAR_LIPOPROTEIN"/>
    <property type="match status" value="1"/>
</dbReference>